<dbReference type="GO" id="GO:0005634">
    <property type="term" value="C:nucleus"/>
    <property type="evidence" value="ECO:0007669"/>
    <property type="project" value="UniProtKB-SubCell"/>
</dbReference>
<evidence type="ECO:0000256" key="2">
    <source>
        <dbReference type="ARBA" id="ARBA00006562"/>
    </source>
</evidence>
<evidence type="ECO:0000256" key="5">
    <source>
        <dbReference type="ARBA" id="ARBA00048124"/>
    </source>
</evidence>
<evidence type="ECO:0000313" key="9">
    <source>
        <dbReference type="Proteomes" id="UP001306508"/>
    </source>
</evidence>
<gene>
    <name evidence="8" type="ORF">RI543_002656</name>
</gene>
<comment type="function">
    <text evidence="6">Decapping enzyme for NAD-capped RNAs: specifically hydrolyzes the nicotinamide adenine dinucleotide (NAD) cap from a subset of RNAs by removing the entire NAD moiety from the 5'-end of an NAD-capped RNA.</text>
</comment>
<dbReference type="GO" id="GO:0000956">
    <property type="term" value="P:nuclear-transcribed mRNA catabolic process"/>
    <property type="evidence" value="ECO:0007669"/>
    <property type="project" value="TreeGrafter"/>
</dbReference>
<dbReference type="PANTHER" id="PTHR12395">
    <property type="entry name" value="DOM-3 RELATED"/>
    <property type="match status" value="1"/>
</dbReference>
<sequence length="442" mass="51430">MALLYTINAYEVSFEQAMKNKEIEDTINQFSDLKLGFEKSRPISISFRKFKNIRPDWNIFPEKLEPFFQDSKNVASYSNGNLSIGEENLSKSKIPVLNDDIAQLAKKQSISDCKVLIKPYIGYDLFKPFNGTIPLMSEDLLNTPLPCFEYMMDWETTHSHDNKQYGQNYKYVIISARHHIIDMAMTLFDYNKPRHHKWNCVLLKGKYIVISMDISTNRKTNMIDPSKMSLMDQKRSNSGFEFENLLTGVKKNSNVSNDDGNIGNTIIPSYTFSIVENKLDEDILLLLRSEMDAYNNITKSYSELKCYGPLSMGNVHHRHKLLKTWIQTQLVPDCDVIIGTRDNYSGLLIDINRYSRKEFYQKLNNRNSTLSRKYNLNVAKEWTKHCVRSIVKLIDMSITKEKFEDIVSSAQPFQLIIDNKRNIAIKRLQRIPPNLHIPKKYL</sequence>
<comment type="caution">
    <text evidence="8">The sequence shown here is derived from an EMBL/GenBank/DDBJ whole genome shotgun (WGS) entry which is preliminary data.</text>
</comment>
<keyword evidence="6" id="KW-0378">Hydrolase</keyword>
<keyword evidence="6" id="KW-0694">RNA-binding</keyword>
<reference evidence="9" key="1">
    <citation type="submission" date="2023-07" db="EMBL/GenBank/DDBJ databases">
        <title>A draft genome of Kazachstania heterogenica Y-27499.</title>
        <authorList>
            <person name="Donic C."/>
            <person name="Kralova J.S."/>
            <person name="Fidel L."/>
            <person name="Ben-Dor S."/>
            <person name="Jung S."/>
        </authorList>
    </citation>
    <scope>NUCLEOTIDE SEQUENCE [LARGE SCALE GENOMIC DNA]</scope>
    <source>
        <strain evidence="9">Y27499</strain>
    </source>
</reference>
<feature type="domain" description="RAI1-like" evidence="7">
    <location>
        <begin position="148"/>
        <end position="418"/>
    </location>
</feature>
<comment type="similarity">
    <text evidence="2 6">Belongs to the DXO/Dom3Z family.</text>
</comment>
<keyword evidence="3 6" id="KW-0540">Nuclease</keyword>
<keyword evidence="6" id="KW-0547">Nucleotide-binding</keyword>
<dbReference type="GO" id="GO:0034353">
    <property type="term" value="F:mRNA 5'-diphosphatase activity"/>
    <property type="evidence" value="ECO:0007669"/>
    <property type="project" value="TreeGrafter"/>
</dbReference>
<dbReference type="GO" id="GO:0004518">
    <property type="term" value="F:nuclease activity"/>
    <property type="evidence" value="ECO:0007669"/>
    <property type="project" value="UniProtKB-KW"/>
</dbReference>
<dbReference type="GO" id="GO:0046872">
    <property type="term" value="F:metal ion binding"/>
    <property type="evidence" value="ECO:0007669"/>
    <property type="project" value="UniProtKB-KW"/>
</dbReference>
<dbReference type="InterPro" id="IPR013961">
    <property type="entry name" value="RAI1"/>
</dbReference>
<dbReference type="GO" id="GO:0005829">
    <property type="term" value="C:cytosol"/>
    <property type="evidence" value="ECO:0007669"/>
    <property type="project" value="TreeGrafter"/>
</dbReference>
<dbReference type="GO" id="GO:0003723">
    <property type="term" value="F:RNA binding"/>
    <property type="evidence" value="ECO:0007669"/>
    <property type="project" value="UniProtKB-KW"/>
</dbReference>
<comment type="cofactor">
    <cofactor evidence="1 6">
        <name>a divalent metal cation</name>
        <dbReference type="ChEBI" id="CHEBI:60240"/>
    </cofactor>
</comment>
<dbReference type="InterPro" id="IPR039039">
    <property type="entry name" value="RAI1-like_fam"/>
</dbReference>
<comment type="catalytic activity">
    <reaction evidence="4">
        <text>a 5'-end (N(7)-methyl 5'-triphosphoguanosine)-ribonucleoside-ribonucleotide in mRNA + H2O = a (N(7)-methyl 5'-triphosphoguanosine)-nucleoside + a 5'-end phospho-ribonucleoside in mRNA + H(+)</text>
        <dbReference type="Rhea" id="RHEA:66928"/>
        <dbReference type="Rhea" id="RHEA-COMP:15692"/>
        <dbReference type="Rhea" id="RHEA-COMP:17313"/>
        <dbReference type="ChEBI" id="CHEBI:15377"/>
        <dbReference type="ChEBI" id="CHEBI:15378"/>
        <dbReference type="ChEBI" id="CHEBI:138282"/>
        <dbReference type="ChEBI" id="CHEBI:172876"/>
        <dbReference type="ChEBI" id="CHEBI:172877"/>
    </reaction>
    <physiologicalReaction direction="left-to-right" evidence="4">
        <dbReference type="Rhea" id="RHEA:66929"/>
    </physiologicalReaction>
</comment>
<keyword evidence="6" id="KW-0479">Metal-binding</keyword>
<evidence type="ECO:0000256" key="4">
    <source>
        <dbReference type="ARBA" id="ARBA00044676"/>
    </source>
</evidence>
<dbReference type="EMBL" id="JAWIZZ010000045">
    <property type="protein sequence ID" value="KAK5780114.1"/>
    <property type="molecule type" value="Genomic_DNA"/>
</dbReference>
<dbReference type="EC" id="3.6.1.-" evidence="6"/>
<comment type="subcellular location">
    <subcellularLocation>
        <location evidence="6">Nucleus</location>
    </subcellularLocation>
</comment>
<evidence type="ECO:0000256" key="6">
    <source>
        <dbReference type="RuleBase" id="RU367113"/>
    </source>
</evidence>
<dbReference type="GO" id="GO:0000166">
    <property type="term" value="F:nucleotide binding"/>
    <property type="evidence" value="ECO:0007669"/>
    <property type="project" value="UniProtKB-KW"/>
</dbReference>
<dbReference type="Proteomes" id="UP001306508">
    <property type="component" value="Unassembled WGS sequence"/>
</dbReference>
<proteinExistence type="inferred from homology"/>
<dbReference type="PANTHER" id="PTHR12395:SF25">
    <property type="entry name" value="DECAPPING AND EXORIBONUCLEASE PROTEIN 1"/>
    <property type="match status" value="1"/>
</dbReference>
<evidence type="ECO:0000256" key="1">
    <source>
        <dbReference type="ARBA" id="ARBA00001968"/>
    </source>
</evidence>
<evidence type="ECO:0000313" key="8">
    <source>
        <dbReference type="EMBL" id="KAK5780114.1"/>
    </source>
</evidence>
<keyword evidence="6" id="KW-0539">Nucleus</keyword>
<accession>A0AAN7WKI7</accession>
<dbReference type="GO" id="GO:0110155">
    <property type="term" value="P:NAD-cap decapping"/>
    <property type="evidence" value="ECO:0007669"/>
    <property type="project" value="TreeGrafter"/>
</dbReference>
<dbReference type="Pfam" id="PF08652">
    <property type="entry name" value="RAI1"/>
    <property type="match status" value="1"/>
</dbReference>
<name>A0AAN7WKI7_9SACH</name>
<keyword evidence="9" id="KW-1185">Reference proteome</keyword>
<organism evidence="8 9">
    <name type="scientific">Arxiozyma heterogenica</name>
    <dbReference type="NCBI Taxonomy" id="278026"/>
    <lineage>
        <taxon>Eukaryota</taxon>
        <taxon>Fungi</taxon>
        <taxon>Dikarya</taxon>
        <taxon>Ascomycota</taxon>
        <taxon>Saccharomycotina</taxon>
        <taxon>Saccharomycetes</taxon>
        <taxon>Saccharomycetales</taxon>
        <taxon>Saccharomycetaceae</taxon>
        <taxon>Arxiozyma</taxon>
    </lineage>
</organism>
<evidence type="ECO:0000256" key="3">
    <source>
        <dbReference type="ARBA" id="ARBA00022722"/>
    </source>
</evidence>
<protein>
    <recommendedName>
        <fullName evidence="6">Decapping nuclease</fullName>
        <ecNumber evidence="6">3.6.1.-</ecNumber>
    </recommendedName>
</protein>
<comment type="catalytic activity">
    <reaction evidence="5">
        <text>a 5'-end NAD(+)-phospho-ribonucleoside in mRNA + H2O = a 5'-end phospho-ribonucleoside in mRNA + NAD(+) + H(+)</text>
        <dbReference type="Rhea" id="RHEA:60880"/>
        <dbReference type="Rhea" id="RHEA-COMP:15692"/>
        <dbReference type="Rhea" id="RHEA-COMP:15698"/>
        <dbReference type="ChEBI" id="CHEBI:15377"/>
        <dbReference type="ChEBI" id="CHEBI:15378"/>
        <dbReference type="ChEBI" id="CHEBI:57540"/>
        <dbReference type="ChEBI" id="CHEBI:138282"/>
        <dbReference type="ChEBI" id="CHEBI:144029"/>
    </reaction>
    <physiologicalReaction direction="left-to-right" evidence="5">
        <dbReference type="Rhea" id="RHEA:60881"/>
    </physiologicalReaction>
</comment>
<dbReference type="AlphaFoldDB" id="A0AAN7WKI7"/>
<evidence type="ECO:0000259" key="7">
    <source>
        <dbReference type="Pfam" id="PF08652"/>
    </source>
</evidence>